<dbReference type="AlphaFoldDB" id="A0A9P9XCN5"/>
<evidence type="ECO:0000313" key="3">
    <source>
        <dbReference type="Proteomes" id="UP001056436"/>
    </source>
</evidence>
<evidence type="ECO:0000313" key="2">
    <source>
        <dbReference type="EMBL" id="KAI3548684.1"/>
    </source>
</evidence>
<reference evidence="2" key="1">
    <citation type="submission" date="2019-01" db="EMBL/GenBank/DDBJ databases">
        <title>Colletotrichum abscissum LGMF1257.</title>
        <authorList>
            <person name="Baroncelli R."/>
        </authorList>
    </citation>
    <scope>NUCLEOTIDE SEQUENCE</scope>
    <source>
        <strain evidence="2">Ca142</strain>
    </source>
</reference>
<evidence type="ECO:0000256" key="1">
    <source>
        <dbReference type="SAM" id="MobiDB-lite"/>
    </source>
</evidence>
<name>A0A9P9XCN5_9PEZI</name>
<gene>
    <name evidence="2" type="ORF">CABS02_08214</name>
</gene>
<dbReference type="Proteomes" id="UP001056436">
    <property type="component" value="Unassembled WGS sequence"/>
</dbReference>
<keyword evidence="3" id="KW-1185">Reference proteome</keyword>
<proteinExistence type="predicted"/>
<organism evidence="2 3">
    <name type="scientific">Colletotrichum abscissum</name>
    <dbReference type="NCBI Taxonomy" id="1671311"/>
    <lineage>
        <taxon>Eukaryota</taxon>
        <taxon>Fungi</taxon>
        <taxon>Dikarya</taxon>
        <taxon>Ascomycota</taxon>
        <taxon>Pezizomycotina</taxon>
        <taxon>Sordariomycetes</taxon>
        <taxon>Hypocreomycetidae</taxon>
        <taxon>Glomerellales</taxon>
        <taxon>Glomerellaceae</taxon>
        <taxon>Colletotrichum</taxon>
        <taxon>Colletotrichum acutatum species complex</taxon>
    </lineage>
</organism>
<dbReference type="EMBL" id="SDAQ01000048">
    <property type="protein sequence ID" value="KAI3548684.1"/>
    <property type="molecule type" value="Genomic_DNA"/>
</dbReference>
<sequence>MARGTHFAPAGQSRMVPSATSGKGNPAFFIISTVNAINASTDSHLHSSSPGVSFSTILRGYAPPPSFTHADVRNKAQTSAIIKTFD</sequence>
<comment type="caution">
    <text evidence="2">The sequence shown here is derived from an EMBL/GenBank/DDBJ whole genome shotgun (WGS) entry which is preliminary data.</text>
</comment>
<accession>A0A9P9XCN5</accession>
<feature type="region of interest" description="Disordered" evidence="1">
    <location>
        <begin position="1"/>
        <end position="21"/>
    </location>
</feature>
<protein>
    <submittedName>
        <fullName evidence="2">Uncharacterized protein</fullName>
    </submittedName>
</protein>